<dbReference type="EMBL" id="BAABRN010000057">
    <property type="protein sequence ID" value="GAA5503617.1"/>
    <property type="molecule type" value="Genomic_DNA"/>
</dbReference>
<protein>
    <submittedName>
        <fullName evidence="2">Uncharacterized protein</fullName>
    </submittedName>
</protein>
<proteinExistence type="predicted"/>
<evidence type="ECO:0000313" key="3">
    <source>
        <dbReference type="Proteomes" id="UP001458946"/>
    </source>
</evidence>
<keyword evidence="3" id="KW-1185">Reference proteome</keyword>
<evidence type="ECO:0000313" key="2">
    <source>
        <dbReference type="EMBL" id="GAA5503617.1"/>
    </source>
</evidence>
<organism evidence="2 3">
    <name type="scientific">Deinococcus xinjiangensis</name>
    <dbReference type="NCBI Taxonomy" id="457454"/>
    <lineage>
        <taxon>Bacteria</taxon>
        <taxon>Thermotogati</taxon>
        <taxon>Deinococcota</taxon>
        <taxon>Deinococci</taxon>
        <taxon>Deinococcales</taxon>
        <taxon>Deinococcaceae</taxon>
        <taxon>Deinococcus</taxon>
    </lineage>
</organism>
<name>A0ABP9VIT3_9DEIO</name>
<accession>A0ABP9VIT3</accession>
<evidence type="ECO:0000256" key="1">
    <source>
        <dbReference type="SAM" id="MobiDB-lite"/>
    </source>
</evidence>
<comment type="caution">
    <text evidence="2">The sequence shown here is derived from an EMBL/GenBank/DDBJ whole genome shotgun (WGS) entry which is preliminary data.</text>
</comment>
<feature type="region of interest" description="Disordered" evidence="1">
    <location>
        <begin position="1"/>
        <end position="21"/>
    </location>
</feature>
<gene>
    <name evidence="2" type="ORF">Dxin01_03376</name>
</gene>
<dbReference type="Proteomes" id="UP001458946">
    <property type="component" value="Unassembled WGS sequence"/>
</dbReference>
<dbReference type="RefSeq" id="WP_353543588.1">
    <property type="nucleotide sequence ID" value="NZ_BAABRN010000057.1"/>
</dbReference>
<sequence length="94" mass="9740">MIKSTRGDDVTEGRSGTLPSDNFTVCNALPLPGETQVYPVGDTYTTGLAPLSLGHTPSSVAGAVKVATFGSDPDALAAEKLLKQIILRNALSPR</sequence>
<feature type="compositionally biased region" description="Basic and acidic residues" evidence="1">
    <location>
        <begin position="1"/>
        <end position="12"/>
    </location>
</feature>
<reference evidence="2 3" key="1">
    <citation type="submission" date="2024-02" db="EMBL/GenBank/DDBJ databases">
        <title>Deinococcus xinjiangensis NBRC 107630.</title>
        <authorList>
            <person name="Ichikawa N."/>
            <person name="Katano-Makiyama Y."/>
            <person name="Hidaka K."/>
        </authorList>
    </citation>
    <scope>NUCLEOTIDE SEQUENCE [LARGE SCALE GENOMIC DNA]</scope>
    <source>
        <strain evidence="2 3">NBRC 107630</strain>
    </source>
</reference>